<feature type="transmembrane region" description="Helical" evidence="2">
    <location>
        <begin position="240"/>
        <end position="257"/>
    </location>
</feature>
<evidence type="ECO:0008006" key="5">
    <source>
        <dbReference type="Google" id="ProtNLM"/>
    </source>
</evidence>
<evidence type="ECO:0000256" key="1">
    <source>
        <dbReference type="SAM" id="Coils"/>
    </source>
</evidence>
<dbReference type="RefSeq" id="WP_122920306.1">
    <property type="nucleotide sequence ID" value="NZ_RHHQ01000019.1"/>
</dbReference>
<feature type="transmembrane region" description="Helical" evidence="2">
    <location>
        <begin position="277"/>
        <end position="297"/>
    </location>
</feature>
<proteinExistence type="predicted"/>
<dbReference type="OrthoDB" id="2466113at2"/>
<keyword evidence="1" id="KW-0175">Coiled coil</keyword>
<name>A0A3M8D517_9BACL</name>
<reference evidence="3 4" key="1">
    <citation type="submission" date="2018-10" db="EMBL/GenBank/DDBJ databases">
        <title>Phylogenomics of Brevibacillus.</title>
        <authorList>
            <person name="Dunlap C."/>
        </authorList>
    </citation>
    <scope>NUCLEOTIDE SEQUENCE [LARGE SCALE GENOMIC DNA]</scope>
    <source>
        <strain evidence="3 4">JCM 15716</strain>
    </source>
</reference>
<evidence type="ECO:0000313" key="3">
    <source>
        <dbReference type="EMBL" id="RNB82809.1"/>
    </source>
</evidence>
<dbReference type="AlphaFoldDB" id="A0A3M8D517"/>
<organism evidence="3 4">
    <name type="scientific">Brevibacillus fluminis</name>
    <dbReference type="NCBI Taxonomy" id="511487"/>
    <lineage>
        <taxon>Bacteria</taxon>
        <taxon>Bacillati</taxon>
        <taxon>Bacillota</taxon>
        <taxon>Bacilli</taxon>
        <taxon>Bacillales</taxon>
        <taxon>Paenibacillaceae</taxon>
        <taxon>Brevibacillus</taxon>
    </lineage>
</organism>
<evidence type="ECO:0000313" key="4">
    <source>
        <dbReference type="Proteomes" id="UP000271031"/>
    </source>
</evidence>
<comment type="caution">
    <text evidence="3">The sequence shown here is derived from an EMBL/GenBank/DDBJ whole genome shotgun (WGS) entry which is preliminary data.</text>
</comment>
<accession>A0A3M8D517</accession>
<keyword evidence="2" id="KW-0472">Membrane</keyword>
<dbReference type="EMBL" id="RHHQ01000019">
    <property type="protein sequence ID" value="RNB82809.1"/>
    <property type="molecule type" value="Genomic_DNA"/>
</dbReference>
<evidence type="ECO:0000256" key="2">
    <source>
        <dbReference type="SAM" id="Phobius"/>
    </source>
</evidence>
<keyword evidence="2" id="KW-1133">Transmembrane helix</keyword>
<keyword evidence="2" id="KW-0812">Transmembrane</keyword>
<feature type="transmembrane region" description="Helical" evidence="2">
    <location>
        <begin position="76"/>
        <end position="109"/>
    </location>
</feature>
<sequence length="301" mass="34301">MIRLLFVPMTLCLLIGFVTWGMVAAKTWSTPRVFYPKTLLALRNRMLADANAGYLYRHYSTWCSIAGGKLLPEDFAVISLVGAVVGFIGGLCLSNLTMSLCLFLLFLLLPTLMLYARYTVRMNAMIKSFGQFVDLFSRHYSNRKSILPSFRDMLEECPKQLENELILLINKLTDGGNATAAIEQFAERLNHGWAQDFATYVISGLEGETKDIQASLNRLTNEMFVLEDEREERQSEIHSIWISLIIVIVICILLIPYNQTLLKDSLRLYFFTPDGQTLLAIALTIWCFCVLVAFIWGKRHE</sequence>
<dbReference type="Proteomes" id="UP000271031">
    <property type="component" value="Unassembled WGS sequence"/>
</dbReference>
<keyword evidence="4" id="KW-1185">Reference proteome</keyword>
<feature type="coiled-coil region" evidence="1">
    <location>
        <begin position="202"/>
        <end position="236"/>
    </location>
</feature>
<protein>
    <recommendedName>
        <fullName evidence="5">Type II secretion system protein GspF domain-containing protein</fullName>
    </recommendedName>
</protein>
<gene>
    <name evidence="3" type="ORF">EDM56_23205</name>
</gene>